<accession>A0A1R3IR12</accession>
<proteinExistence type="predicted"/>
<evidence type="ECO:0000313" key="2">
    <source>
        <dbReference type="EMBL" id="OMO85025.1"/>
    </source>
</evidence>
<dbReference type="Proteomes" id="UP000188268">
    <property type="component" value="Unassembled WGS sequence"/>
</dbReference>
<gene>
    <name evidence="2" type="ORF">CCACVL1_10461</name>
</gene>
<comment type="caution">
    <text evidence="2">The sequence shown here is derived from an EMBL/GenBank/DDBJ whole genome shotgun (WGS) entry which is preliminary data.</text>
</comment>
<dbReference type="AlphaFoldDB" id="A0A1R3IR12"/>
<reference evidence="2 3" key="1">
    <citation type="submission" date="2013-09" db="EMBL/GenBank/DDBJ databases">
        <title>Corchorus capsularis genome sequencing.</title>
        <authorList>
            <person name="Alam M."/>
            <person name="Haque M.S."/>
            <person name="Islam M.S."/>
            <person name="Emdad E.M."/>
            <person name="Islam M.M."/>
            <person name="Ahmed B."/>
            <person name="Halim A."/>
            <person name="Hossen Q.M.M."/>
            <person name="Hossain M.Z."/>
            <person name="Ahmed R."/>
            <person name="Khan M.M."/>
            <person name="Islam R."/>
            <person name="Rashid M.M."/>
            <person name="Khan S.A."/>
            <person name="Rahman M.S."/>
            <person name="Alam M."/>
        </authorList>
    </citation>
    <scope>NUCLEOTIDE SEQUENCE [LARGE SCALE GENOMIC DNA]</scope>
    <source>
        <strain evidence="3">cv. CVL-1</strain>
        <tissue evidence="2">Whole seedling</tissue>
    </source>
</reference>
<keyword evidence="3" id="KW-1185">Reference proteome</keyword>
<feature type="compositionally biased region" description="Basic and acidic residues" evidence="1">
    <location>
        <begin position="216"/>
        <end position="235"/>
    </location>
</feature>
<dbReference type="EMBL" id="AWWV01009651">
    <property type="protein sequence ID" value="OMO85025.1"/>
    <property type="molecule type" value="Genomic_DNA"/>
</dbReference>
<protein>
    <submittedName>
        <fullName evidence="2">Uncharacterized protein</fullName>
    </submittedName>
</protein>
<organism evidence="2 3">
    <name type="scientific">Corchorus capsularis</name>
    <name type="common">Jute</name>
    <dbReference type="NCBI Taxonomy" id="210143"/>
    <lineage>
        <taxon>Eukaryota</taxon>
        <taxon>Viridiplantae</taxon>
        <taxon>Streptophyta</taxon>
        <taxon>Embryophyta</taxon>
        <taxon>Tracheophyta</taxon>
        <taxon>Spermatophyta</taxon>
        <taxon>Magnoliopsida</taxon>
        <taxon>eudicotyledons</taxon>
        <taxon>Gunneridae</taxon>
        <taxon>Pentapetalae</taxon>
        <taxon>rosids</taxon>
        <taxon>malvids</taxon>
        <taxon>Malvales</taxon>
        <taxon>Malvaceae</taxon>
        <taxon>Grewioideae</taxon>
        <taxon>Apeibeae</taxon>
        <taxon>Corchorus</taxon>
    </lineage>
</organism>
<evidence type="ECO:0000256" key="1">
    <source>
        <dbReference type="SAM" id="MobiDB-lite"/>
    </source>
</evidence>
<dbReference type="Gramene" id="OMO85025">
    <property type="protein sequence ID" value="OMO85025"/>
    <property type="gene ID" value="CCACVL1_10461"/>
</dbReference>
<feature type="region of interest" description="Disordered" evidence="1">
    <location>
        <begin position="212"/>
        <end position="235"/>
    </location>
</feature>
<name>A0A1R3IR12_COCAP</name>
<sequence length="235" mass="27332">MADGAQAGDKEKTEVVMSSDFGPWMVAQNLWPRRVLKSRGIRNANKTKTLGFRRKRKKLRTLPLLSVPMCKTALSVAPIDIVIVAGFGAIVKIPEIPATIFFPVMEVWTILQNMGEIEWARRGYIVKYHQRREHIPFRPLIGRFSWITVDSTVNSSDPILRSKEEQTLTRDEMKNYQTRKERDRRRKELPERKIIKIKKRTIVGEQKMIQTRFAKSKKEGKEREKTKGKEIEIAS</sequence>
<evidence type="ECO:0000313" key="3">
    <source>
        <dbReference type="Proteomes" id="UP000188268"/>
    </source>
</evidence>